<dbReference type="KEGG" id="ffu:CLAFUR5_09666"/>
<evidence type="ECO:0000313" key="2">
    <source>
        <dbReference type="Proteomes" id="UP000756132"/>
    </source>
</evidence>
<dbReference type="EMBL" id="CP090171">
    <property type="protein sequence ID" value="UJO21962.1"/>
    <property type="molecule type" value="Genomic_DNA"/>
</dbReference>
<organism evidence="1 2">
    <name type="scientific">Passalora fulva</name>
    <name type="common">Tomato leaf mold</name>
    <name type="synonym">Cladosporium fulvum</name>
    <dbReference type="NCBI Taxonomy" id="5499"/>
    <lineage>
        <taxon>Eukaryota</taxon>
        <taxon>Fungi</taxon>
        <taxon>Dikarya</taxon>
        <taxon>Ascomycota</taxon>
        <taxon>Pezizomycotina</taxon>
        <taxon>Dothideomycetes</taxon>
        <taxon>Dothideomycetidae</taxon>
        <taxon>Mycosphaerellales</taxon>
        <taxon>Mycosphaerellaceae</taxon>
        <taxon>Fulvia</taxon>
    </lineage>
</organism>
<reference evidence="1" key="1">
    <citation type="submission" date="2021-12" db="EMBL/GenBank/DDBJ databases">
        <authorList>
            <person name="Zaccaron A."/>
            <person name="Stergiopoulos I."/>
        </authorList>
    </citation>
    <scope>NUCLEOTIDE SEQUENCE</scope>
    <source>
        <strain evidence="1">Race5_Kim</strain>
    </source>
</reference>
<reference evidence="1" key="2">
    <citation type="journal article" date="2022" name="Microb. Genom.">
        <title>A chromosome-scale genome assembly of the tomato pathogen Cladosporium fulvum reveals a compartmentalized genome architecture and the presence of a dispensable chromosome.</title>
        <authorList>
            <person name="Zaccaron A.Z."/>
            <person name="Chen L.H."/>
            <person name="Samaras A."/>
            <person name="Stergiopoulos I."/>
        </authorList>
    </citation>
    <scope>NUCLEOTIDE SEQUENCE</scope>
    <source>
        <strain evidence="1">Race5_Kim</strain>
    </source>
</reference>
<protein>
    <submittedName>
        <fullName evidence="1">Uncharacterized protein</fullName>
    </submittedName>
</protein>
<dbReference type="GeneID" id="71989544"/>
<accession>A0A9Q8PGG8</accession>
<proteinExistence type="predicted"/>
<gene>
    <name evidence="1" type="ORF">CLAFUR5_09666</name>
</gene>
<dbReference type="InterPro" id="IPR027417">
    <property type="entry name" value="P-loop_NTPase"/>
</dbReference>
<dbReference type="AlphaFoldDB" id="A0A9Q8PGG8"/>
<dbReference type="Proteomes" id="UP000756132">
    <property type="component" value="Chromosome 9"/>
</dbReference>
<dbReference type="RefSeq" id="XP_047766328.1">
    <property type="nucleotide sequence ID" value="XM_047908814.1"/>
</dbReference>
<keyword evidence="2" id="KW-1185">Reference proteome</keyword>
<dbReference type="OrthoDB" id="1577640at2759"/>
<name>A0A9Q8PGG8_PASFU</name>
<dbReference type="SUPFAM" id="SSF52540">
    <property type="entry name" value="P-loop containing nucleoside triphosphate hydrolases"/>
    <property type="match status" value="1"/>
</dbReference>
<sequence>MTNSGETGDDSPQSVNRVRNTIIYQLFELASQDETNPILLDTCNKIFDNPKKNKVSKVKQNNKRDDSMPELGEALSRLSAELKQEVIIVLDDIDRMSDEDQRTLFDELQDAIKRTKVDDPKQKPLRILAGASVFSVYRELASNDLSIDVGDYNQPDIEQKITAELGNLSGWNEAQVSEAKDAILRRAGPIFRYVDQVAVPFIREPFQGPLSERLDDLPHGMDETYVQAVRSLPPNYQALLRTALSWTLFTYGPVKALEIMEAFNGTYLGQLSEEDLSAVKEDDPKRSHASELQMQQLSTAGSSFLTFWNTTSTRP</sequence>
<evidence type="ECO:0000313" key="1">
    <source>
        <dbReference type="EMBL" id="UJO21962.1"/>
    </source>
</evidence>
<dbReference type="PANTHER" id="PTHR10039:SF16">
    <property type="entry name" value="GPI INOSITOL-DEACYLASE"/>
    <property type="match status" value="1"/>
</dbReference>
<dbReference type="PANTHER" id="PTHR10039">
    <property type="entry name" value="AMELOGENIN"/>
    <property type="match status" value="1"/>
</dbReference>